<dbReference type="SUPFAM" id="SSF81464">
    <property type="entry name" value="Cytochrome c oxidase subunit II-like, transmembrane region"/>
    <property type="match status" value="1"/>
</dbReference>
<dbReference type="Proteomes" id="UP000188603">
    <property type="component" value="Chromosome"/>
</dbReference>
<keyword evidence="2 4" id="KW-0812">Transmembrane</keyword>
<keyword evidence="6" id="KW-1185">Reference proteome</keyword>
<dbReference type="AlphaFoldDB" id="A0A1U9K539"/>
<evidence type="ECO:0000256" key="2">
    <source>
        <dbReference type="ARBA" id="ARBA00022692"/>
    </source>
</evidence>
<dbReference type="KEGG" id="ntr:B0W44_04670"/>
<accession>A0A1U9K539</accession>
<keyword evidence="3 4" id="KW-0472">Membrane</keyword>
<evidence type="ECO:0000313" key="5">
    <source>
        <dbReference type="EMBL" id="AQS55169.1"/>
    </source>
</evidence>
<comment type="subcellular location">
    <subcellularLocation>
        <location evidence="1">Membrane</location>
    </subcellularLocation>
</comment>
<evidence type="ECO:0000256" key="3">
    <source>
        <dbReference type="ARBA" id="ARBA00023136"/>
    </source>
</evidence>
<name>A0A1U9K539_9BACL</name>
<evidence type="ECO:0000313" key="6">
    <source>
        <dbReference type="Proteomes" id="UP000188603"/>
    </source>
</evidence>
<sequence>MMTVVFHETLWSEAVMIAFIVLLVLTSSVFLFLWVLHLTSLWRKPSGKRDVTAVIWTVIPGVILIGLGIIGPFIVRNLQNLS</sequence>
<gene>
    <name evidence="5" type="ORF">B0W44_04670</name>
</gene>
<organism evidence="5 6">
    <name type="scientific">Novibacillus thermophilus</name>
    <dbReference type="NCBI Taxonomy" id="1471761"/>
    <lineage>
        <taxon>Bacteria</taxon>
        <taxon>Bacillati</taxon>
        <taxon>Bacillota</taxon>
        <taxon>Bacilli</taxon>
        <taxon>Bacillales</taxon>
        <taxon>Thermoactinomycetaceae</taxon>
        <taxon>Novibacillus</taxon>
    </lineage>
</organism>
<dbReference type="GO" id="GO:0016020">
    <property type="term" value="C:membrane"/>
    <property type="evidence" value="ECO:0007669"/>
    <property type="project" value="UniProtKB-SubCell"/>
</dbReference>
<evidence type="ECO:0000256" key="1">
    <source>
        <dbReference type="ARBA" id="ARBA00004370"/>
    </source>
</evidence>
<evidence type="ECO:0000256" key="4">
    <source>
        <dbReference type="SAM" id="Phobius"/>
    </source>
</evidence>
<protein>
    <submittedName>
        <fullName evidence="5">Uncharacterized protein</fullName>
    </submittedName>
</protein>
<dbReference type="STRING" id="1471761.B0W44_04670"/>
<dbReference type="EMBL" id="CP019699">
    <property type="protein sequence ID" value="AQS55169.1"/>
    <property type="molecule type" value="Genomic_DNA"/>
</dbReference>
<dbReference type="InterPro" id="IPR036257">
    <property type="entry name" value="Cyt_c_oxidase_su2_TM_sf"/>
</dbReference>
<keyword evidence="4" id="KW-1133">Transmembrane helix</keyword>
<feature type="transmembrane region" description="Helical" evidence="4">
    <location>
        <begin position="51"/>
        <end position="75"/>
    </location>
</feature>
<proteinExistence type="predicted"/>
<reference evidence="5 6" key="1">
    <citation type="journal article" date="2015" name="Int. J. Syst. Evol. Microbiol.">
        <title>Novibacillus thermophilus gen. nov., sp. nov., a Gram-staining-negative and moderately thermophilic member of the family Thermoactinomycetaceae.</title>
        <authorList>
            <person name="Yang G."/>
            <person name="Chen J."/>
            <person name="Zhou S."/>
        </authorList>
    </citation>
    <scope>NUCLEOTIDE SEQUENCE [LARGE SCALE GENOMIC DNA]</scope>
    <source>
        <strain evidence="5 6">SG-1</strain>
    </source>
</reference>
<feature type="transmembrane region" description="Helical" evidence="4">
    <location>
        <begin position="15"/>
        <end position="39"/>
    </location>
</feature>